<dbReference type="EMBL" id="VEPZ02000980">
    <property type="protein sequence ID" value="KAE8705664.1"/>
    <property type="molecule type" value="Genomic_DNA"/>
</dbReference>
<organism evidence="1 2">
    <name type="scientific">Hibiscus syriacus</name>
    <name type="common">Rose of Sharon</name>
    <dbReference type="NCBI Taxonomy" id="106335"/>
    <lineage>
        <taxon>Eukaryota</taxon>
        <taxon>Viridiplantae</taxon>
        <taxon>Streptophyta</taxon>
        <taxon>Embryophyta</taxon>
        <taxon>Tracheophyta</taxon>
        <taxon>Spermatophyta</taxon>
        <taxon>Magnoliopsida</taxon>
        <taxon>eudicotyledons</taxon>
        <taxon>Gunneridae</taxon>
        <taxon>Pentapetalae</taxon>
        <taxon>rosids</taxon>
        <taxon>malvids</taxon>
        <taxon>Malvales</taxon>
        <taxon>Malvaceae</taxon>
        <taxon>Malvoideae</taxon>
        <taxon>Hibiscus</taxon>
    </lineage>
</organism>
<evidence type="ECO:0000313" key="2">
    <source>
        <dbReference type="Proteomes" id="UP000436088"/>
    </source>
</evidence>
<name>A0A6A3AM24_HIBSY</name>
<accession>A0A6A3AM24</accession>
<dbReference type="NCBIfam" id="TIGR01509">
    <property type="entry name" value="HAD-SF-IA-v3"/>
    <property type="match status" value="1"/>
</dbReference>
<keyword evidence="2" id="KW-1185">Reference proteome</keyword>
<proteinExistence type="predicted"/>
<dbReference type="Proteomes" id="UP000436088">
    <property type="component" value="Unassembled WGS sequence"/>
</dbReference>
<protein>
    <submittedName>
        <fullName evidence="1">Ubiquitin fusion degradation UFD1 family protein isoform 1</fullName>
    </submittedName>
</protein>
<gene>
    <name evidence="1" type="ORF">F3Y22_tig00110419pilonHSYRG00176</name>
</gene>
<dbReference type="AlphaFoldDB" id="A0A6A3AM24"/>
<dbReference type="Gene3D" id="3.40.50.1000">
    <property type="entry name" value="HAD superfamily/HAD-like"/>
    <property type="match status" value="1"/>
</dbReference>
<evidence type="ECO:0000313" key="1">
    <source>
        <dbReference type="EMBL" id="KAE8705664.1"/>
    </source>
</evidence>
<dbReference type="SUPFAM" id="SSF56784">
    <property type="entry name" value="HAD-like"/>
    <property type="match status" value="1"/>
</dbReference>
<dbReference type="InterPro" id="IPR023214">
    <property type="entry name" value="HAD_sf"/>
</dbReference>
<comment type="caution">
    <text evidence="1">The sequence shown here is derived from an EMBL/GenBank/DDBJ whole genome shotgun (WGS) entry which is preliminary data.</text>
</comment>
<dbReference type="PANTHER" id="PTHR12725">
    <property type="entry name" value="HALOACID DEHALOGENASE-LIKE HYDROLASE"/>
    <property type="match status" value="1"/>
</dbReference>
<sequence length="202" mass="23019">MYQYLDDTLIHRLLAFQVKLPRTFKIFTNADKNHAARVLNMLGLEDCFEGIISFETLNPTKKDNSSDADDLKSNTAIFDVDSYCSAVLDSELKLPRTPVVCKPFENAFEQVFKIANINPQKTLFFDDSTRNLQTGKNMGLHTFPPMQCIQVGTSHRIDGVDYALESIHNIREALPELWEAANEKDESFRQPKKISVETMVRA</sequence>
<dbReference type="InterPro" id="IPR036412">
    <property type="entry name" value="HAD-like_sf"/>
</dbReference>
<reference evidence="1" key="1">
    <citation type="submission" date="2019-09" db="EMBL/GenBank/DDBJ databases">
        <title>Draft genome information of white flower Hibiscus syriacus.</title>
        <authorList>
            <person name="Kim Y.-M."/>
        </authorList>
    </citation>
    <scope>NUCLEOTIDE SEQUENCE [LARGE SCALE GENOMIC DNA]</scope>
    <source>
        <strain evidence="1">YM2019G1</strain>
    </source>
</reference>
<dbReference type="PANTHER" id="PTHR12725:SF72">
    <property type="entry name" value="HALOACID DEHALOGENASE-LIKE HYDROLASE"/>
    <property type="match status" value="1"/>
</dbReference>
<dbReference type="InterPro" id="IPR006439">
    <property type="entry name" value="HAD-SF_hydro_IA"/>
</dbReference>